<dbReference type="Gene3D" id="1.20.1250.20">
    <property type="entry name" value="MFS general substrate transporter like domains"/>
    <property type="match status" value="1"/>
</dbReference>
<reference evidence="12" key="1">
    <citation type="journal article" date="2023" name="BMC Genomics">
        <title>Chromosome-level genome assemblies of Cutaneotrichosporon spp. (Trichosporonales, Basidiomycota) reveal imbalanced evolution between nucleotide sequences and chromosome synteny.</title>
        <authorList>
            <person name="Kobayashi Y."/>
            <person name="Kayamori A."/>
            <person name="Aoki K."/>
            <person name="Shiwa Y."/>
            <person name="Matsutani M."/>
            <person name="Fujita N."/>
            <person name="Sugita T."/>
            <person name="Iwasaki W."/>
            <person name="Tanaka N."/>
            <person name="Takashima M."/>
        </authorList>
    </citation>
    <scope>NUCLEOTIDE SEQUENCE</scope>
    <source>
        <strain evidence="12">HIS016</strain>
    </source>
</reference>
<dbReference type="Pfam" id="PF00083">
    <property type="entry name" value="Sugar_tr"/>
    <property type="match status" value="1"/>
</dbReference>
<dbReference type="InterPro" id="IPR036259">
    <property type="entry name" value="MFS_trans_sf"/>
</dbReference>
<accession>A0AAD3TND6</accession>
<dbReference type="InterPro" id="IPR050360">
    <property type="entry name" value="MFS_Sugar_Transporters"/>
</dbReference>
<feature type="transmembrane region" description="Helical" evidence="10">
    <location>
        <begin position="70"/>
        <end position="87"/>
    </location>
</feature>
<dbReference type="InterPro" id="IPR005828">
    <property type="entry name" value="MFS_sugar_transport-like"/>
</dbReference>
<comment type="subcellular location">
    <subcellularLocation>
        <location evidence="1">Membrane</location>
        <topology evidence="1">Multi-pass membrane protein</topology>
    </subcellularLocation>
</comment>
<feature type="transmembrane region" description="Helical" evidence="10">
    <location>
        <begin position="162"/>
        <end position="183"/>
    </location>
</feature>
<evidence type="ECO:0000259" key="11">
    <source>
        <dbReference type="PROSITE" id="PS50850"/>
    </source>
</evidence>
<sequence>MVQPSTSYSHIENNTNPCWWKDKCLRRNVFHCLGISLCVYYLGYDQNLLNGLQAIPQWQDYFHHPTSSRLGLATASVFFPAVVTAFLGDWMAARFGRKWGIVCGASMIIAGSFVNAFATDFNMFIGSRWIIGAGGGVTKVCAPALLHEIAHPRLRASLGATYYAFAYLGGVFAAWICFGGLYIPSSWSWRFPTLFQFAGPLVVILILVDVPESPRYLIRRGQEDKAVAILAKHHANGDPGDKLVQHEVAEIKAALAAEEANRQTSYLDFLRTPANRRRLFVVIAISIGTNWVGNGVVSYYLSPILKLVGITQPVQISAINGCLALWNLVIATTVAQFVDRIGRRPLWLTSTGGMLMAYCVITALSASFAKTKTSSVGIAVIPFLFVFFGFYDIAWTIQCFSYTTEILPYELRTKGLAIFVCVQNLALAFNTYVNPIALAAIGWKYYTVYICTLSVMLVIIYFFFPEIKGLTLDEISVVFDKGMRGDRTNAARDLEAAGNDGLECKTSEKDGESHDEWNEHKV</sequence>
<feature type="transmembrane region" description="Helical" evidence="10">
    <location>
        <begin position="279"/>
        <end position="302"/>
    </location>
</feature>
<dbReference type="SUPFAM" id="SSF103473">
    <property type="entry name" value="MFS general substrate transporter"/>
    <property type="match status" value="1"/>
</dbReference>
<dbReference type="InterPro" id="IPR005829">
    <property type="entry name" value="Sugar_transporter_CS"/>
</dbReference>
<evidence type="ECO:0000256" key="4">
    <source>
        <dbReference type="ARBA" id="ARBA00022692"/>
    </source>
</evidence>
<evidence type="ECO:0000313" key="13">
    <source>
        <dbReference type="Proteomes" id="UP001222932"/>
    </source>
</evidence>
<evidence type="ECO:0000256" key="1">
    <source>
        <dbReference type="ARBA" id="ARBA00004141"/>
    </source>
</evidence>
<feature type="transmembrane region" description="Helical" evidence="10">
    <location>
        <begin position="129"/>
        <end position="150"/>
    </location>
</feature>
<keyword evidence="6 10" id="KW-0472">Membrane</keyword>
<keyword evidence="3 8" id="KW-0813">Transport</keyword>
<protein>
    <recommendedName>
        <fullName evidence="11">Major facilitator superfamily (MFS) profile domain-containing protein</fullName>
    </recommendedName>
</protein>
<proteinExistence type="inferred from homology"/>
<dbReference type="InterPro" id="IPR003663">
    <property type="entry name" value="Sugar/inositol_transpt"/>
</dbReference>
<feature type="region of interest" description="Disordered" evidence="9">
    <location>
        <begin position="498"/>
        <end position="522"/>
    </location>
</feature>
<feature type="domain" description="Major facilitator superfamily (MFS) profile" evidence="11">
    <location>
        <begin position="31"/>
        <end position="468"/>
    </location>
</feature>
<dbReference type="FunFam" id="1.20.1250.20:FF:000117">
    <property type="entry name" value="MFS hexose transporter"/>
    <property type="match status" value="1"/>
</dbReference>
<dbReference type="PANTHER" id="PTHR48022:SF52">
    <property type="entry name" value="SUGAR TRANSPORTER, PUTATIVE-RELATED"/>
    <property type="match status" value="1"/>
</dbReference>
<comment type="similarity">
    <text evidence="2 8">Belongs to the major facilitator superfamily. Sugar transporter (TC 2.A.1.1) family.</text>
</comment>
<gene>
    <name evidence="12" type="ORF">CspeluHIS016_0106420</name>
</gene>
<feature type="transmembrane region" description="Helical" evidence="10">
    <location>
        <begin position="375"/>
        <end position="394"/>
    </location>
</feature>
<evidence type="ECO:0000256" key="10">
    <source>
        <dbReference type="SAM" id="Phobius"/>
    </source>
</evidence>
<keyword evidence="5 10" id="KW-1133">Transmembrane helix</keyword>
<evidence type="ECO:0000256" key="6">
    <source>
        <dbReference type="ARBA" id="ARBA00023136"/>
    </source>
</evidence>
<feature type="transmembrane region" description="Helical" evidence="10">
    <location>
        <begin position="314"/>
        <end position="334"/>
    </location>
</feature>
<dbReference type="InterPro" id="IPR020846">
    <property type="entry name" value="MFS_dom"/>
</dbReference>
<name>A0AAD3TND6_9TREE</name>
<feature type="transmembrane region" description="Helical" evidence="10">
    <location>
        <begin position="445"/>
        <end position="464"/>
    </location>
</feature>
<dbReference type="NCBIfam" id="TIGR00879">
    <property type="entry name" value="SP"/>
    <property type="match status" value="1"/>
</dbReference>
<evidence type="ECO:0000256" key="9">
    <source>
        <dbReference type="SAM" id="MobiDB-lite"/>
    </source>
</evidence>
<dbReference type="GO" id="GO:0005351">
    <property type="term" value="F:carbohydrate:proton symporter activity"/>
    <property type="evidence" value="ECO:0007669"/>
    <property type="project" value="TreeGrafter"/>
</dbReference>
<dbReference type="PROSITE" id="PS50850">
    <property type="entry name" value="MFS"/>
    <property type="match status" value="1"/>
</dbReference>
<dbReference type="GO" id="GO:0016020">
    <property type="term" value="C:membrane"/>
    <property type="evidence" value="ECO:0007669"/>
    <property type="project" value="UniProtKB-SubCell"/>
</dbReference>
<dbReference type="PROSITE" id="PS00217">
    <property type="entry name" value="SUGAR_TRANSPORT_2"/>
    <property type="match status" value="1"/>
</dbReference>
<evidence type="ECO:0000256" key="5">
    <source>
        <dbReference type="ARBA" id="ARBA00022989"/>
    </source>
</evidence>
<dbReference type="AlphaFoldDB" id="A0AAD3TND6"/>
<reference evidence="12" key="2">
    <citation type="submission" date="2023-06" db="EMBL/GenBank/DDBJ databases">
        <authorList>
            <person name="Kobayashi Y."/>
            <person name="Kayamori A."/>
            <person name="Aoki K."/>
            <person name="Shiwa Y."/>
            <person name="Fujita N."/>
            <person name="Sugita T."/>
            <person name="Iwasaki W."/>
            <person name="Tanaka N."/>
            <person name="Takashima M."/>
        </authorList>
    </citation>
    <scope>NUCLEOTIDE SEQUENCE</scope>
    <source>
        <strain evidence="12">HIS016</strain>
    </source>
</reference>
<evidence type="ECO:0000256" key="2">
    <source>
        <dbReference type="ARBA" id="ARBA00010992"/>
    </source>
</evidence>
<comment type="catalytic activity">
    <reaction evidence="7">
        <text>myo-inositol(out) + H(+)(out) = myo-inositol(in) + H(+)(in)</text>
        <dbReference type="Rhea" id="RHEA:60364"/>
        <dbReference type="ChEBI" id="CHEBI:15378"/>
        <dbReference type="ChEBI" id="CHEBI:17268"/>
    </reaction>
</comment>
<feature type="compositionally biased region" description="Basic and acidic residues" evidence="9">
    <location>
        <begin position="502"/>
        <end position="522"/>
    </location>
</feature>
<dbReference type="PROSITE" id="PS00216">
    <property type="entry name" value="SUGAR_TRANSPORT_1"/>
    <property type="match status" value="1"/>
</dbReference>
<keyword evidence="4 10" id="KW-0812">Transmembrane</keyword>
<evidence type="ECO:0000313" key="12">
    <source>
        <dbReference type="EMBL" id="GMK54056.1"/>
    </source>
</evidence>
<feature type="transmembrane region" description="Helical" evidence="10">
    <location>
        <begin position="99"/>
        <end position="117"/>
    </location>
</feature>
<comment type="caution">
    <text evidence="12">The sequence shown here is derived from an EMBL/GenBank/DDBJ whole genome shotgun (WGS) entry which is preliminary data.</text>
</comment>
<evidence type="ECO:0000256" key="3">
    <source>
        <dbReference type="ARBA" id="ARBA00022448"/>
    </source>
</evidence>
<keyword evidence="13" id="KW-1185">Reference proteome</keyword>
<organism evidence="12 13">
    <name type="scientific">Cutaneotrichosporon spelunceum</name>
    <dbReference type="NCBI Taxonomy" id="1672016"/>
    <lineage>
        <taxon>Eukaryota</taxon>
        <taxon>Fungi</taxon>
        <taxon>Dikarya</taxon>
        <taxon>Basidiomycota</taxon>
        <taxon>Agaricomycotina</taxon>
        <taxon>Tremellomycetes</taxon>
        <taxon>Trichosporonales</taxon>
        <taxon>Trichosporonaceae</taxon>
        <taxon>Cutaneotrichosporon</taxon>
    </lineage>
</organism>
<feature type="transmembrane region" description="Helical" evidence="10">
    <location>
        <begin position="189"/>
        <end position="210"/>
    </location>
</feature>
<dbReference type="Proteomes" id="UP001222932">
    <property type="component" value="Unassembled WGS sequence"/>
</dbReference>
<evidence type="ECO:0000256" key="7">
    <source>
        <dbReference type="ARBA" id="ARBA00049119"/>
    </source>
</evidence>
<feature type="transmembrane region" description="Helical" evidence="10">
    <location>
        <begin position="415"/>
        <end position="433"/>
    </location>
</feature>
<feature type="transmembrane region" description="Helical" evidence="10">
    <location>
        <begin position="346"/>
        <end position="369"/>
    </location>
</feature>
<dbReference type="PANTHER" id="PTHR48022">
    <property type="entry name" value="PLASTIDIC GLUCOSE TRANSPORTER 4"/>
    <property type="match status" value="1"/>
</dbReference>
<evidence type="ECO:0000256" key="8">
    <source>
        <dbReference type="RuleBase" id="RU003346"/>
    </source>
</evidence>
<dbReference type="EMBL" id="BTCM01000001">
    <property type="protein sequence ID" value="GMK54056.1"/>
    <property type="molecule type" value="Genomic_DNA"/>
</dbReference>